<feature type="domain" description="EamA" evidence="2">
    <location>
        <begin position="156"/>
        <end position="284"/>
    </location>
</feature>
<feature type="transmembrane region" description="Helical" evidence="1">
    <location>
        <begin position="270"/>
        <end position="287"/>
    </location>
</feature>
<keyword evidence="4" id="KW-1185">Reference proteome</keyword>
<feature type="domain" description="EamA" evidence="2">
    <location>
        <begin position="15"/>
        <end position="147"/>
    </location>
</feature>
<dbReference type="InterPro" id="IPR037185">
    <property type="entry name" value="EmrE-like"/>
</dbReference>
<dbReference type="RefSeq" id="WP_099307000.1">
    <property type="nucleotide sequence ID" value="NZ_PDVP01000008.1"/>
</dbReference>
<comment type="caution">
    <text evidence="3">The sequence shown here is derived from an EMBL/GenBank/DDBJ whole genome shotgun (WGS) entry which is preliminary data.</text>
</comment>
<keyword evidence="1" id="KW-0812">Transmembrane</keyword>
<feature type="transmembrane region" description="Helical" evidence="1">
    <location>
        <begin position="106"/>
        <end position="125"/>
    </location>
</feature>
<dbReference type="Proteomes" id="UP000221168">
    <property type="component" value="Unassembled WGS sequence"/>
</dbReference>
<protein>
    <submittedName>
        <fullName evidence="3">EamA family transporter</fullName>
    </submittedName>
</protein>
<dbReference type="PANTHER" id="PTHR22911:SF103">
    <property type="entry name" value="BLR2811 PROTEIN"/>
    <property type="match status" value="1"/>
</dbReference>
<proteinExistence type="predicted"/>
<keyword evidence="1" id="KW-0472">Membrane</keyword>
<name>A0A2G1QLU1_9HYPH</name>
<dbReference type="SUPFAM" id="SSF103481">
    <property type="entry name" value="Multidrug resistance efflux transporter EmrE"/>
    <property type="match status" value="2"/>
</dbReference>
<feature type="transmembrane region" description="Helical" evidence="1">
    <location>
        <begin position="186"/>
        <end position="207"/>
    </location>
</feature>
<reference evidence="3 4" key="1">
    <citation type="submission" date="2017-10" db="EMBL/GenBank/DDBJ databases">
        <title>Sedimentibacterium mangrovi gen. nov., sp. nov., a novel member of family Phyllobacteriacea isolated from mangrove sediment.</title>
        <authorList>
            <person name="Liao H."/>
            <person name="Tian Y."/>
        </authorList>
    </citation>
    <scope>NUCLEOTIDE SEQUENCE [LARGE SCALE GENOMIC DNA]</scope>
    <source>
        <strain evidence="3 4">X9-2-2</strain>
    </source>
</reference>
<dbReference type="PANTHER" id="PTHR22911">
    <property type="entry name" value="ACYL-MALONYL CONDENSING ENZYME-RELATED"/>
    <property type="match status" value="1"/>
</dbReference>
<dbReference type="GO" id="GO:0016020">
    <property type="term" value="C:membrane"/>
    <property type="evidence" value="ECO:0007669"/>
    <property type="project" value="InterPro"/>
</dbReference>
<dbReference type="OrthoDB" id="7818056at2"/>
<feature type="transmembrane region" description="Helical" evidence="1">
    <location>
        <begin position="132"/>
        <end position="151"/>
    </location>
</feature>
<dbReference type="InterPro" id="IPR000620">
    <property type="entry name" value="EamA_dom"/>
</dbReference>
<dbReference type="PROSITE" id="PS51257">
    <property type="entry name" value="PROKAR_LIPOPROTEIN"/>
    <property type="match status" value="1"/>
</dbReference>
<accession>A0A2G1QLU1</accession>
<dbReference type="Pfam" id="PF00892">
    <property type="entry name" value="EamA"/>
    <property type="match status" value="2"/>
</dbReference>
<feature type="transmembrane region" description="Helical" evidence="1">
    <location>
        <begin position="245"/>
        <end position="264"/>
    </location>
</feature>
<dbReference type="EMBL" id="PDVP01000008">
    <property type="protein sequence ID" value="PHP66420.1"/>
    <property type="molecule type" value="Genomic_DNA"/>
</dbReference>
<organism evidence="3 4">
    <name type="scientific">Zhengella mangrovi</name>
    <dbReference type="NCBI Taxonomy" id="1982044"/>
    <lineage>
        <taxon>Bacteria</taxon>
        <taxon>Pseudomonadati</taxon>
        <taxon>Pseudomonadota</taxon>
        <taxon>Alphaproteobacteria</taxon>
        <taxon>Hyphomicrobiales</taxon>
        <taxon>Notoacmeibacteraceae</taxon>
        <taxon>Zhengella</taxon>
    </lineage>
</organism>
<feature type="transmembrane region" description="Helical" evidence="1">
    <location>
        <begin position="83"/>
        <end position="100"/>
    </location>
</feature>
<feature type="transmembrane region" description="Helical" evidence="1">
    <location>
        <begin position="157"/>
        <end position="174"/>
    </location>
</feature>
<evidence type="ECO:0000313" key="3">
    <source>
        <dbReference type="EMBL" id="PHP66420.1"/>
    </source>
</evidence>
<keyword evidence="1" id="KW-1133">Transmembrane helix</keyword>
<evidence type="ECO:0000259" key="2">
    <source>
        <dbReference type="Pfam" id="PF00892"/>
    </source>
</evidence>
<sequence>MTRPAPAETATPTAAILLIAAACFLFACLDTSAKILVTSGMDARFVSWARFAEHAVLAFVLLRGWSNAAVLKVSSVPAQIIRGMLLFGSTFFNFMALQTLQLAETISIFFFAPMVITALAGPLLGEWAGWRRWAAVAVGFTGVLVITRPGMGQLGIGYLYVALAMLSYCFYVIMTRKLSETETPESLIFFSALTPAVLMAPVVPLYGSIPATPLHWAVLLGLGFFGGIGHWLLINAYKRATVFALAPYPYLQMVWMVLFGWLVFGDLPDHYTLGGSLIIIASGLYIVHRERILRRSSVATPAVRSVLPAKKR</sequence>
<feature type="transmembrane region" description="Helical" evidence="1">
    <location>
        <begin position="213"/>
        <end position="233"/>
    </location>
</feature>
<gene>
    <name evidence="3" type="ORF">CSC94_14115</name>
</gene>
<dbReference type="AlphaFoldDB" id="A0A2G1QLU1"/>
<evidence type="ECO:0000256" key="1">
    <source>
        <dbReference type="SAM" id="Phobius"/>
    </source>
</evidence>
<evidence type="ECO:0000313" key="4">
    <source>
        <dbReference type="Proteomes" id="UP000221168"/>
    </source>
</evidence>